<organism evidence="3 4">
    <name type="scientific">Wolfiporia cocos (strain MD-104)</name>
    <name type="common">Brown rot fungus</name>
    <dbReference type="NCBI Taxonomy" id="742152"/>
    <lineage>
        <taxon>Eukaryota</taxon>
        <taxon>Fungi</taxon>
        <taxon>Dikarya</taxon>
        <taxon>Basidiomycota</taxon>
        <taxon>Agaricomycotina</taxon>
        <taxon>Agaricomycetes</taxon>
        <taxon>Polyporales</taxon>
        <taxon>Phaeolaceae</taxon>
        <taxon>Wolfiporia</taxon>
    </lineage>
</organism>
<name>A0A2H3K6C0_WOLCO</name>
<sequence length="995" mass="110630">MSLSSLTARFSRAIARPLQQRPTAQTLFAAPPSPPLTYSPPAPIPPPDVSNIFDLSADAELPSIHAQGAHVLMHDSAVEVDTTREDSRFSIGQLERSADAVFRLPPAASTLNTATSTPNTYRTASDAHASGDVVLATPPQETQATRSDPFAAHASTYYTPGSRVPPTPPHPARAPSQLSRSLSLPAHTPHMRRASSDTPPADAALWSLRAQLALQAELAAQFEADVRARDALVAELRSRLALVETKRKSAVDGWRRRVKELEEAVGALTAEVERSREESGERAGLGADAASGETVRTLQERIAELERERARGVEVGSEEAGRKETALRKQEEEMRAREEEMRVREEEMRAREEEMRRREAEQRAAREDEARALREEVERLQNASIDGEELQRQSEAQHLQQTEALRLQNAALEKQLADARGEAGLLRGEVEAQWRHAEKAADRAQELQEECAALKKERGSVRNVEEECERLRADRDRMRKFEEECLALRNEKEGLMKRIEEAEGLQNRLQEADGLHAELESVRAEKHGVLAENRALRAEIDELRERLEDMEDPPTPIEVEGLRAEMNALRTRINDMESMQARITDMETDFAQLAGEKNELEGLVQDERAAKGELEREIEELESRLRASQERAAELEASLREHEAASAVLEQEHAYALDRAARFEAHVRQRDEDAAELSEHAASRVYAAEALEEEMSRMKREHARIVDGQTRMLQDVVTREVEARARAEALVRERAEVDVQRTTMGERIGFLEGEVSRVRRQMHGLQQESADKEMKIVNLQRQRAQDKEDIQGLNIALDSKQQELELLKRRMGVRSSAGASQANASKTSHHRRESSMFRTPSVASSRAPEARPPSRPSSVLSDAGSSSTALRSRRESVTPKATSSRASSQEDMTPVPVPVPSRPQANPNGHTSRKRSLEGAAPPNAGSPSRIPSVRRPHMPSVPSGFPVMNGRRASSSMIALDPVRVPFAVRQSEGNEKENAAPHPKSKRMSAMAA</sequence>
<feature type="compositionally biased region" description="Basic and acidic residues" evidence="2">
    <location>
        <begin position="271"/>
        <end position="281"/>
    </location>
</feature>
<proteinExistence type="predicted"/>
<gene>
    <name evidence="3" type="ORF">WOLCODRAFT_139091</name>
</gene>
<keyword evidence="4" id="KW-1185">Reference proteome</keyword>
<feature type="compositionally biased region" description="Polar residues" evidence="2">
    <location>
        <begin position="879"/>
        <end position="891"/>
    </location>
</feature>
<keyword evidence="1" id="KW-0175">Coiled coil</keyword>
<feature type="region of interest" description="Disordered" evidence="2">
    <location>
        <begin position="811"/>
        <end position="949"/>
    </location>
</feature>
<feature type="compositionally biased region" description="Pro residues" evidence="2">
    <location>
        <begin position="163"/>
        <end position="172"/>
    </location>
</feature>
<dbReference type="AlphaFoldDB" id="A0A2H3K6C0"/>
<dbReference type="STRING" id="742152.A0A2H3K6C0"/>
<evidence type="ECO:0000313" key="3">
    <source>
        <dbReference type="EMBL" id="PCH44614.1"/>
    </source>
</evidence>
<evidence type="ECO:0000256" key="1">
    <source>
        <dbReference type="SAM" id="Coils"/>
    </source>
</evidence>
<feature type="region of interest" description="Disordered" evidence="2">
    <location>
        <begin position="970"/>
        <end position="995"/>
    </location>
</feature>
<evidence type="ECO:0000313" key="4">
    <source>
        <dbReference type="Proteomes" id="UP000218811"/>
    </source>
</evidence>
<feature type="region of interest" description="Disordered" evidence="2">
    <location>
        <begin position="111"/>
        <end position="178"/>
    </location>
</feature>
<feature type="compositionally biased region" description="Pro residues" evidence="2">
    <location>
        <begin position="31"/>
        <end position="48"/>
    </location>
</feature>
<dbReference type="EMBL" id="KB468168">
    <property type="protein sequence ID" value="PCH44614.1"/>
    <property type="molecule type" value="Genomic_DNA"/>
</dbReference>
<feature type="region of interest" description="Disordered" evidence="2">
    <location>
        <begin position="14"/>
        <end position="49"/>
    </location>
</feature>
<protein>
    <submittedName>
        <fullName evidence="3">Uncharacterized protein</fullName>
    </submittedName>
</protein>
<feature type="compositionally biased region" description="Polar residues" evidence="2">
    <location>
        <begin position="817"/>
        <end position="826"/>
    </location>
</feature>
<dbReference type="OrthoDB" id="2593174at2759"/>
<dbReference type="Proteomes" id="UP000218811">
    <property type="component" value="Unassembled WGS sequence"/>
</dbReference>
<feature type="region of interest" description="Disordered" evidence="2">
    <location>
        <begin position="309"/>
        <end position="339"/>
    </location>
</feature>
<dbReference type="OMA" id="KDPFGAH"/>
<reference evidence="3 4" key="1">
    <citation type="journal article" date="2012" name="Science">
        <title>The Paleozoic origin of enzymatic lignin decomposition reconstructed from 31 fungal genomes.</title>
        <authorList>
            <person name="Floudas D."/>
            <person name="Binder M."/>
            <person name="Riley R."/>
            <person name="Barry K."/>
            <person name="Blanchette R.A."/>
            <person name="Henrissat B."/>
            <person name="Martinez A.T."/>
            <person name="Otillar R."/>
            <person name="Spatafora J.W."/>
            <person name="Yadav J.S."/>
            <person name="Aerts A."/>
            <person name="Benoit I."/>
            <person name="Boyd A."/>
            <person name="Carlson A."/>
            <person name="Copeland A."/>
            <person name="Coutinho P.M."/>
            <person name="de Vries R.P."/>
            <person name="Ferreira P."/>
            <person name="Findley K."/>
            <person name="Foster B."/>
            <person name="Gaskell J."/>
            <person name="Glotzer D."/>
            <person name="Gorecki P."/>
            <person name="Heitman J."/>
            <person name="Hesse C."/>
            <person name="Hori C."/>
            <person name="Igarashi K."/>
            <person name="Jurgens J.A."/>
            <person name="Kallen N."/>
            <person name="Kersten P."/>
            <person name="Kohler A."/>
            <person name="Kuees U."/>
            <person name="Kumar T.K.A."/>
            <person name="Kuo A."/>
            <person name="LaButti K."/>
            <person name="Larrondo L.F."/>
            <person name="Lindquist E."/>
            <person name="Ling A."/>
            <person name="Lombard V."/>
            <person name="Lucas S."/>
            <person name="Lundell T."/>
            <person name="Martin R."/>
            <person name="McLaughlin D.J."/>
            <person name="Morgenstern I."/>
            <person name="Morin E."/>
            <person name="Murat C."/>
            <person name="Nagy L.G."/>
            <person name="Nolan M."/>
            <person name="Ohm R.A."/>
            <person name="Patyshakuliyeva A."/>
            <person name="Rokas A."/>
            <person name="Ruiz-Duenas F.J."/>
            <person name="Sabat G."/>
            <person name="Salamov A."/>
            <person name="Samejima M."/>
            <person name="Schmutz J."/>
            <person name="Slot J.C."/>
            <person name="St John F."/>
            <person name="Stenlid J."/>
            <person name="Sun H."/>
            <person name="Sun S."/>
            <person name="Syed K."/>
            <person name="Tsang A."/>
            <person name="Wiebenga A."/>
            <person name="Young D."/>
            <person name="Pisabarro A."/>
            <person name="Eastwood D.C."/>
            <person name="Martin F."/>
            <person name="Cullen D."/>
            <person name="Grigoriev I.V."/>
            <person name="Hibbett D.S."/>
        </authorList>
    </citation>
    <scope>NUCLEOTIDE SEQUENCE [LARGE SCALE GENOMIC DNA]</scope>
    <source>
        <strain evidence="3 4">MD-104</strain>
    </source>
</reference>
<feature type="coiled-coil region" evidence="1">
    <location>
        <begin position="748"/>
        <end position="810"/>
    </location>
</feature>
<feature type="region of interest" description="Disordered" evidence="2">
    <location>
        <begin position="271"/>
        <end position="296"/>
    </location>
</feature>
<accession>A0A2H3K6C0</accession>
<feature type="compositionally biased region" description="Polar residues" evidence="2">
    <location>
        <begin position="111"/>
        <end position="123"/>
    </location>
</feature>
<feature type="compositionally biased region" description="Basic and acidic residues" evidence="2">
    <location>
        <begin position="319"/>
        <end position="339"/>
    </location>
</feature>
<evidence type="ECO:0000256" key="2">
    <source>
        <dbReference type="SAM" id="MobiDB-lite"/>
    </source>
</evidence>